<dbReference type="Gene3D" id="3.40.850.10">
    <property type="entry name" value="Kinesin motor domain"/>
    <property type="match status" value="1"/>
</dbReference>
<dbReference type="Gene3D" id="1.20.58.530">
    <property type="match status" value="1"/>
</dbReference>
<dbReference type="PANTHER" id="PTHR13140:SF713">
    <property type="entry name" value="UNCONVENTIONAL MYOSIN ID"/>
    <property type="match status" value="1"/>
</dbReference>
<dbReference type="InterPro" id="IPR010926">
    <property type="entry name" value="Myosin_TH1"/>
</dbReference>
<dbReference type="GO" id="GO:0030048">
    <property type="term" value="P:actin filament-based movement"/>
    <property type="evidence" value="ECO:0007669"/>
    <property type="project" value="TreeGrafter"/>
</dbReference>
<dbReference type="FunFam" id="1.10.10.820:FF:000001">
    <property type="entry name" value="Myosin heavy chain"/>
    <property type="match status" value="1"/>
</dbReference>
<comment type="similarity">
    <text evidence="1 7">Belongs to the TRAFAC class myosin-kinesin ATPase superfamily. Myosin family.</text>
</comment>
<dbReference type="SMART" id="SM00242">
    <property type="entry name" value="MYSc"/>
    <property type="match status" value="1"/>
</dbReference>
<dbReference type="EMBL" id="CAJFCJ010000001">
    <property type="protein sequence ID" value="CAD5111227.1"/>
    <property type="molecule type" value="Genomic_DNA"/>
</dbReference>
<keyword evidence="4 7" id="KW-0518">Myosin</keyword>
<evidence type="ECO:0000259" key="9">
    <source>
        <dbReference type="PROSITE" id="PS51757"/>
    </source>
</evidence>
<evidence type="ECO:0000256" key="4">
    <source>
        <dbReference type="ARBA" id="ARBA00023123"/>
    </source>
</evidence>
<dbReference type="InterPro" id="IPR027417">
    <property type="entry name" value="P-loop_NTPase"/>
</dbReference>
<dbReference type="GO" id="GO:0000146">
    <property type="term" value="F:microfilament motor activity"/>
    <property type="evidence" value="ECO:0007669"/>
    <property type="project" value="TreeGrafter"/>
</dbReference>
<dbReference type="Gene3D" id="1.10.10.820">
    <property type="match status" value="1"/>
</dbReference>
<evidence type="ECO:0000313" key="11">
    <source>
        <dbReference type="Proteomes" id="UP000549394"/>
    </source>
</evidence>
<dbReference type="AlphaFoldDB" id="A0A7I8V4T6"/>
<dbReference type="Pfam" id="PF00063">
    <property type="entry name" value="Myosin_head"/>
    <property type="match status" value="1"/>
</dbReference>
<evidence type="ECO:0000256" key="1">
    <source>
        <dbReference type="ARBA" id="ARBA00008314"/>
    </source>
</evidence>
<organism evidence="10 11">
    <name type="scientific">Dimorphilus gyrociliatus</name>
    <dbReference type="NCBI Taxonomy" id="2664684"/>
    <lineage>
        <taxon>Eukaryota</taxon>
        <taxon>Metazoa</taxon>
        <taxon>Spiralia</taxon>
        <taxon>Lophotrochozoa</taxon>
        <taxon>Annelida</taxon>
        <taxon>Polychaeta</taxon>
        <taxon>Polychaeta incertae sedis</taxon>
        <taxon>Dinophilidae</taxon>
        <taxon>Dimorphilus</taxon>
    </lineage>
</organism>
<feature type="binding site" evidence="7">
    <location>
        <begin position="103"/>
        <end position="110"/>
    </location>
    <ligand>
        <name>ATP</name>
        <dbReference type="ChEBI" id="CHEBI:30616"/>
    </ligand>
</feature>
<dbReference type="GO" id="GO:0016459">
    <property type="term" value="C:myosin complex"/>
    <property type="evidence" value="ECO:0007669"/>
    <property type="project" value="UniProtKB-KW"/>
</dbReference>
<dbReference type="Proteomes" id="UP000549394">
    <property type="component" value="Unassembled WGS sequence"/>
</dbReference>
<dbReference type="PRINTS" id="PR00193">
    <property type="entry name" value="MYOSINHEAVY"/>
</dbReference>
<evidence type="ECO:0000256" key="5">
    <source>
        <dbReference type="ARBA" id="ARBA00023175"/>
    </source>
</evidence>
<dbReference type="Pfam" id="PF06017">
    <property type="entry name" value="Myosin_TH1"/>
    <property type="match status" value="1"/>
</dbReference>
<keyword evidence="5 7" id="KW-0505">Motor protein</keyword>
<protein>
    <submittedName>
        <fullName evidence="10">DgyrCDS558</fullName>
    </submittedName>
</protein>
<dbReference type="InterPro" id="IPR001609">
    <property type="entry name" value="Myosin_head_motor_dom-like"/>
</dbReference>
<name>A0A7I8V4T6_9ANNE</name>
<dbReference type="GO" id="GO:0005886">
    <property type="term" value="C:plasma membrane"/>
    <property type="evidence" value="ECO:0007669"/>
    <property type="project" value="TreeGrafter"/>
</dbReference>
<keyword evidence="11" id="KW-1185">Reference proteome</keyword>
<dbReference type="SUPFAM" id="SSF52540">
    <property type="entry name" value="P-loop containing nucleoside triphosphate hydrolases"/>
    <property type="match status" value="1"/>
</dbReference>
<dbReference type="Gene3D" id="1.20.5.4820">
    <property type="match status" value="1"/>
</dbReference>
<dbReference type="GO" id="GO:0006897">
    <property type="term" value="P:endocytosis"/>
    <property type="evidence" value="ECO:0007669"/>
    <property type="project" value="TreeGrafter"/>
</dbReference>
<evidence type="ECO:0000259" key="8">
    <source>
        <dbReference type="PROSITE" id="PS51456"/>
    </source>
</evidence>
<evidence type="ECO:0000256" key="6">
    <source>
        <dbReference type="ARBA" id="ARBA00023203"/>
    </source>
</evidence>
<keyword evidence="6 7" id="KW-0009">Actin-binding</keyword>
<proteinExistence type="inferred from homology"/>
<dbReference type="FunFam" id="1.20.58.530:FF:000004">
    <property type="entry name" value="Unconventional myosin ID"/>
    <property type="match status" value="1"/>
</dbReference>
<dbReference type="GO" id="GO:0005524">
    <property type="term" value="F:ATP binding"/>
    <property type="evidence" value="ECO:0007669"/>
    <property type="project" value="UniProtKB-UniRule"/>
</dbReference>
<dbReference type="PROSITE" id="PS50096">
    <property type="entry name" value="IQ"/>
    <property type="match status" value="1"/>
</dbReference>
<feature type="domain" description="TH1" evidence="9">
    <location>
        <begin position="818"/>
        <end position="1004"/>
    </location>
</feature>
<dbReference type="GO" id="GO:0051015">
    <property type="term" value="F:actin filament binding"/>
    <property type="evidence" value="ECO:0007669"/>
    <property type="project" value="TreeGrafter"/>
</dbReference>
<evidence type="ECO:0000256" key="3">
    <source>
        <dbReference type="ARBA" id="ARBA00022840"/>
    </source>
</evidence>
<dbReference type="CDD" id="cd01378">
    <property type="entry name" value="MYSc_Myo1"/>
    <property type="match status" value="1"/>
</dbReference>
<dbReference type="Gene3D" id="1.20.120.720">
    <property type="entry name" value="Myosin VI head, motor domain, U50 subdomain"/>
    <property type="match status" value="1"/>
</dbReference>
<dbReference type="InterPro" id="IPR036961">
    <property type="entry name" value="Kinesin_motor_dom_sf"/>
</dbReference>
<reference evidence="10 11" key="1">
    <citation type="submission" date="2020-08" db="EMBL/GenBank/DDBJ databases">
        <authorList>
            <person name="Hejnol A."/>
        </authorList>
    </citation>
    <scope>NUCLEOTIDE SEQUENCE [LARGE SCALE GENOMIC DNA]</scope>
</reference>
<comment type="caution">
    <text evidence="10">The sequence shown here is derived from an EMBL/GenBank/DDBJ whole genome shotgun (WGS) entry which is preliminary data.</text>
</comment>
<evidence type="ECO:0000256" key="7">
    <source>
        <dbReference type="PROSITE-ProRule" id="PRU00782"/>
    </source>
</evidence>
<dbReference type="GO" id="GO:0005737">
    <property type="term" value="C:cytoplasm"/>
    <property type="evidence" value="ECO:0007669"/>
    <property type="project" value="TreeGrafter"/>
</dbReference>
<sequence length="1013" mass="115460">MAGSFLDEDFGISDFILLKDINVQSFIDNLRIRHANKKVYTYIGEVVVSVNPYEQVAMYDKNFVNMYKGREIYERPPHIFAIADAAYKAMKRRGRDTCIVISGESGAGKTEASKIIMRYISEVTGVSGQGEVRRVTNILLNSNAVLEAFGNAKTNRNDNSSRFGKYMDINFDFKADPVGGHIDNFLLEKSRVVKQQKGERNFHSFYQLLFGADSAILSELGLSKEPQVYHYLNQGDTKVASIDDKTDFQQVQAALGVTGFSKEQKKTIWRMVAAVLHLGNIDYEEKDNDECELKSTSKAGVRKLADLLSVDEGDAIKTLTSRTVSGGGDIIAKGHSIDHAVYARDAFAKALYERLFTFIVSGVNKAMKVPNGRGELHSKATVIGVLDIYGFEIFDNNSFEQFCINYCNEKLQQLFIQLVLQQEQAEYESEGIGWVHVDYFDNSVICSLIDTSRTGIIALLDECCLMAGNVKDKHFLENMNKHLSSHKHYTSRALSKADKSLQPDEDFKIQHYAGHVTYKAVGFMDKNKDLLFQDFKRLLYNSRDPIVKNMWPEGKQKLAEVNKRPPTAGTTFKESMFNLVNTLKSKEPYYVRCIKPNETKSSSQFNEERVQHQVEYLGLLENVRVRRAGFAFRQKIDLFVSRYKMLCKDTWPVWRSDPRDGVIKILNSHNLASDVQLGKTKVFIKTPQTVFTLETKRQESIPGLVILLQTVTRAALARKRYKRTLAATKIVGTYRKYKLRSYILKVCKMFQMVRSMKHENYMRNAAWPSAPPSLAKWLQIAQNLHQQFWAKMKLKEKPDSLSMEELKMKCLTYDLLDRRRKEWGLNRPWHKNYIALENGNNRSLLQRHSILRMKDNCGDILFACFAYKTNHRNQSNRRVLLITERVIYRLDCNSFKVIKAGQQISGVTGMTITPGEDQLAIIHTDTQNDYVVCLDTNEERVGHLIGVLSTATMNITKKTLNLRVDQQPSCMVNGNQKFIKVAVGQTGTMGFKKDGNGLILNFPLQNRPLPSVP</sequence>
<dbReference type="GO" id="GO:0005902">
    <property type="term" value="C:microvillus"/>
    <property type="evidence" value="ECO:0007669"/>
    <property type="project" value="TreeGrafter"/>
</dbReference>
<evidence type="ECO:0000313" key="10">
    <source>
        <dbReference type="EMBL" id="CAD5111227.1"/>
    </source>
</evidence>
<dbReference type="PROSITE" id="PS51757">
    <property type="entry name" value="TH1"/>
    <property type="match status" value="1"/>
</dbReference>
<dbReference type="PROSITE" id="PS51456">
    <property type="entry name" value="MYOSIN_MOTOR"/>
    <property type="match status" value="1"/>
</dbReference>
<gene>
    <name evidence="10" type="ORF">DGYR_LOCUS550</name>
</gene>
<keyword evidence="3 7" id="KW-0067">ATP-binding</keyword>
<dbReference type="PANTHER" id="PTHR13140">
    <property type="entry name" value="MYOSIN"/>
    <property type="match status" value="1"/>
</dbReference>
<evidence type="ECO:0000256" key="2">
    <source>
        <dbReference type="ARBA" id="ARBA00022741"/>
    </source>
</evidence>
<feature type="region of interest" description="Actin-binding" evidence="7">
    <location>
        <begin position="576"/>
        <end position="598"/>
    </location>
</feature>
<feature type="domain" description="Myosin motor" evidence="8">
    <location>
        <begin position="10"/>
        <end position="698"/>
    </location>
</feature>
<accession>A0A7I8V4T6</accession>
<keyword evidence="2 7" id="KW-0547">Nucleotide-binding</keyword>
<dbReference type="GO" id="GO:0007015">
    <property type="term" value="P:actin filament organization"/>
    <property type="evidence" value="ECO:0007669"/>
    <property type="project" value="TreeGrafter"/>
</dbReference>
<dbReference type="InterPro" id="IPR036072">
    <property type="entry name" value="MYSc_Myo1"/>
</dbReference>
<dbReference type="OrthoDB" id="6108017at2759"/>